<evidence type="ECO:0000256" key="1">
    <source>
        <dbReference type="SAM" id="MobiDB-lite"/>
    </source>
</evidence>
<gene>
    <name evidence="2" type="ORF">NMY3_01738</name>
</gene>
<feature type="compositionally biased region" description="Polar residues" evidence="1">
    <location>
        <begin position="34"/>
        <end position="47"/>
    </location>
</feature>
<proteinExistence type="predicted"/>
<dbReference type="GeneID" id="60421746"/>
<protein>
    <submittedName>
        <fullName evidence="2">Uncharacterized protein</fullName>
    </submittedName>
</protein>
<accession>A0A654M081</accession>
<dbReference type="Proteomes" id="UP000058925">
    <property type="component" value="Chromosome"/>
</dbReference>
<feature type="region of interest" description="Disordered" evidence="1">
    <location>
        <begin position="34"/>
        <end position="73"/>
    </location>
</feature>
<sequence>MTRSILLIFVGILITVVFFNTGSLHVVTAQSSIENSSNLTSRNNPSVTLGEMLNGTNMQGNNSNESDSNLGLI</sequence>
<dbReference type="OrthoDB" id="374901at2157"/>
<dbReference type="KEGG" id="taa:NMY3_01738"/>
<feature type="compositionally biased region" description="Polar residues" evidence="1">
    <location>
        <begin position="54"/>
        <end position="73"/>
    </location>
</feature>
<evidence type="ECO:0000313" key="2">
    <source>
        <dbReference type="EMBL" id="ALI35941.1"/>
    </source>
</evidence>
<organism evidence="2 3">
    <name type="scientific">Candidatus Nitrosocosmicus oleophilus</name>
    <dbReference type="NCBI Taxonomy" id="1353260"/>
    <lineage>
        <taxon>Archaea</taxon>
        <taxon>Nitrososphaerota</taxon>
        <taxon>Nitrososphaeria</taxon>
        <taxon>Nitrososphaerales</taxon>
        <taxon>Nitrososphaeraceae</taxon>
        <taxon>Candidatus Nitrosocosmicus</taxon>
    </lineage>
</organism>
<reference evidence="3" key="1">
    <citation type="submission" date="2015-10" db="EMBL/GenBank/DDBJ databases">
        <title>Niche specialization of a soil ammonia-oxidizing archaeon, Candidatus Nitrosocosmicus oleophilus.</title>
        <authorList>
            <person name="Jung M.-Y."/>
            <person name="Rhee S.-K."/>
        </authorList>
    </citation>
    <scope>NUCLEOTIDE SEQUENCE [LARGE SCALE GENOMIC DNA]</scope>
    <source>
        <strain evidence="3">MY3</strain>
    </source>
</reference>
<evidence type="ECO:0000313" key="3">
    <source>
        <dbReference type="Proteomes" id="UP000058925"/>
    </source>
</evidence>
<dbReference type="EMBL" id="CP012850">
    <property type="protein sequence ID" value="ALI35941.1"/>
    <property type="molecule type" value="Genomic_DNA"/>
</dbReference>
<keyword evidence="3" id="KW-1185">Reference proteome</keyword>
<dbReference type="AlphaFoldDB" id="A0A654M081"/>
<dbReference type="RefSeq" id="WP_196818305.1">
    <property type="nucleotide sequence ID" value="NZ_CP012850.1"/>
</dbReference>
<name>A0A654M081_9ARCH</name>